<proteinExistence type="predicted"/>
<reference evidence="3 4" key="1">
    <citation type="submission" date="2016-10" db="EMBL/GenBank/DDBJ databases">
        <title>Genome sequence of Streptomyces sp. MUSC 93.</title>
        <authorList>
            <person name="Lee L.-H."/>
            <person name="Ser H.-L."/>
            <person name="Law J.W.-F."/>
        </authorList>
    </citation>
    <scope>NUCLEOTIDE SEQUENCE [LARGE SCALE GENOMIC DNA]</scope>
    <source>
        <strain evidence="3 4">MUSC 93</strain>
    </source>
</reference>
<feature type="transmembrane region" description="Helical" evidence="2">
    <location>
        <begin position="15"/>
        <end position="36"/>
    </location>
</feature>
<dbReference type="InterPro" id="IPR018723">
    <property type="entry name" value="DUF2254_membrane"/>
</dbReference>
<dbReference type="AlphaFoldDB" id="A0A1S2Q3E5"/>
<dbReference type="STRING" id="1428652.BIV24_04065"/>
<evidence type="ECO:0000256" key="2">
    <source>
        <dbReference type="SAM" id="Phobius"/>
    </source>
</evidence>
<dbReference type="Pfam" id="PF10011">
    <property type="entry name" value="DUF2254"/>
    <property type="match status" value="1"/>
</dbReference>
<feature type="region of interest" description="Disordered" evidence="1">
    <location>
        <begin position="424"/>
        <end position="446"/>
    </location>
</feature>
<organism evidence="3 4">
    <name type="scientific">Streptomyces colonosanans</name>
    <dbReference type="NCBI Taxonomy" id="1428652"/>
    <lineage>
        <taxon>Bacteria</taxon>
        <taxon>Bacillati</taxon>
        <taxon>Actinomycetota</taxon>
        <taxon>Actinomycetes</taxon>
        <taxon>Kitasatosporales</taxon>
        <taxon>Streptomycetaceae</taxon>
        <taxon>Streptomyces</taxon>
    </lineage>
</organism>
<feature type="transmembrane region" description="Helical" evidence="2">
    <location>
        <begin position="135"/>
        <end position="155"/>
    </location>
</feature>
<keyword evidence="2" id="KW-0472">Membrane</keyword>
<accession>A0A1S2Q3E5</accession>
<evidence type="ECO:0000313" key="4">
    <source>
        <dbReference type="Proteomes" id="UP000179935"/>
    </source>
</evidence>
<sequence length="446" mass="47888">MIRRDALAEYVRGSLWVLPTLSVVAALVTGSMLSLVKTGSGSPLAFQGTADDARALLIGITGTMVTVIAVLLGLAVVALQLSSTQFSPRLLRNFLRDRPNQIVLSVFVATFAYSAAGLYTVGVSGGGRSANFPRFAVSGALVLLFVSLGLLVFFADHLVHSIQVDAIMSVVERNTVRVIRDGVFAGGEDVVDVPEWAVAIASHRSGYVQVVRPHLLLRTAAEHGVCLRLRPRVGEHVVAGTTLAWIWRASPHDPAPAPQEFSQMMDAGVRIGFERTLEQDAALGIRQLVDVACKALSPAVNDPYTAVQAIDHLSVIFCVLARRPLGNHVVRDAGGAAVIIPGRRFPEYLAVMCGLIRRYGAREPTLAHALLRLLHNCADVVADDAERLAAIEEQARIVIADAEREVAQPTDLALAHAEAEAVRRQVARNRSTVHTPDNRPEGPPTP</sequence>
<dbReference type="OrthoDB" id="2955631at2"/>
<evidence type="ECO:0000313" key="3">
    <source>
        <dbReference type="EMBL" id="OIJ99714.1"/>
    </source>
</evidence>
<feature type="transmembrane region" description="Helical" evidence="2">
    <location>
        <begin position="56"/>
        <end position="81"/>
    </location>
</feature>
<keyword evidence="2" id="KW-1133">Transmembrane helix</keyword>
<protein>
    <recommendedName>
        <fullName evidence="5">DUF2254 domain-containing protein</fullName>
    </recommendedName>
</protein>
<evidence type="ECO:0008006" key="5">
    <source>
        <dbReference type="Google" id="ProtNLM"/>
    </source>
</evidence>
<keyword evidence="2" id="KW-0812">Transmembrane</keyword>
<feature type="transmembrane region" description="Helical" evidence="2">
    <location>
        <begin position="102"/>
        <end position="123"/>
    </location>
</feature>
<dbReference type="RefSeq" id="WP_071364738.1">
    <property type="nucleotide sequence ID" value="NZ_MLYP01000008.1"/>
</dbReference>
<dbReference type="Proteomes" id="UP000179935">
    <property type="component" value="Unassembled WGS sequence"/>
</dbReference>
<name>A0A1S2Q3E5_9ACTN</name>
<evidence type="ECO:0000256" key="1">
    <source>
        <dbReference type="SAM" id="MobiDB-lite"/>
    </source>
</evidence>
<dbReference type="EMBL" id="MLYP01000008">
    <property type="protein sequence ID" value="OIJ99714.1"/>
    <property type="molecule type" value="Genomic_DNA"/>
</dbReference>
<comment type="caution">
    <text evidence="3">The sequence shown here is derived from an EMBL/GenBank/DDBJ whole genome shotgun (WGS) entry which is preliminary data.</text>
</comment>
<keyword evidence="4" id="KW-1185">Reference proteome</keyword>
<gene>
    <name evidence="3" type="ORF">BIV24_04065</name>
</gene>